<reference evidence="1 2" key="1">
    <citation type="submission" date="2018-06" db="EMBL/GenBank/DDBJ databases">
        <title>Comparative genomics reveals the genomic features of Rhizophagus irregularis, R. cerebriforme, R. diaphanum and Gigaspora rosea, and their symbiotic lifestyle signature.</title>
        <authorList>
            <person name="Morin E."/>
            <person name="San Clemente H."/>
            <person name="Chen E.C.H."/>
            <person name="De La Providencia I."/>
            <person name="Hainaut M."/>
            <person name="Kuo A."/>
            <person name="Kohler A."/>
            <person name="Murat C."/>
            <person name="Tang N."/>
            <person name="Roy S."/>
            <person name="Loubradou J."/>
            <person name="Henrissat B."/>
            <person name="Grigoriev I.V."/>
            <person name="Corradi N."/>
            <person name="Roux C."/>
            <person name="Martin F.M."/>
        </authorList>
    </citation>
    <scope>NUCLEOTIDE SEQUENCE [LARGE SCALE GENOMIC DNA]</scope>
    <source>
        <strain evidence="1 2">DAOM 194757</strain>
    </source>
</reference>
<organism evidence="1 2">
    <name type="scientific">Gigaspora rosea</name>
    <dbReference type="NCBI Taxonomy" id="44941"/>
    <lineage>
        <taxon>Eukaryota</taxon>
        <taxon>Fungi</taxon>
        <taxon>Fungi incertae sedis</taxon>
        <taxon>Mucoromycota</taxon>
        <taxon>Glomeromycotina</taxon>
        <taxon>Glomeromycetes</taxon>
        <taxon>Diversisporales</taxon>
        <taxon>Gigasporaceae</taxon>
        <taxon>Gigaspora</taxon>
    </lineage>
</organism>
<proteinExistence type="predicted"/>
<dbReference type="STRING" id="44941.A0A397UIX2"/>
<comment type="caution">
    <text evidence="1">The sequence shown here is derived from an EMBL/GenBank/DDBJ whole genome shotgun (WGS) entry which is preliminary data.</text>
</comment>
<dbReference type="AlphaFoldDB" id="A0A397UIX2"/>
<accession>A0A397UIX2</accession>
<keyword evidence="2" id="KW-1185">Reference proteome</keyword>
<name>A0A397UIX2_9GLOM</name>
<evidence type="ECO:0000313" key="1">
    <source>
        <dbReference type="EMBL" id="RIB10180.1"/>
    </source>
</evidence>
<dbReference type="OrthoDB" id="2419456at2759"/>
<dbReference type="EMBL" id="QKWP01001281">
    <property type="protein sequence ID" value="RIB10180.1"/>
    <property type="molecule type" value="Genomic_DNA"/>
</dbReference>
<protein>
    <submittedName>
        <fullName evidence="1">Uncharacterized protein</fullName>
    </submittedName>
</protein>
<evidence type="ECO:0000313" key="2">
    <source>
        <dbReference type="Proteomes" id="UP000266673"/>
    </source>
</evidence>
<dbReference type="Proteomes" id="UP000266673">
    <property type="component" value="Unassembled WGS sequence"/>
</dbReference>
<gene>
    <name evidence="1" type="ORF">C2G38_2265416</name>
</gene>
<sequence>MIENIEPQLEGFFGEMVNAIIPTECLAYSINEAKRQLLDYVTKWQKNLFYVYNIDDYHSIHENCRPDTTSTSTAKHFATCVAKPVFECPSVPLIFNGVSIHNPANVESPRICWYLLKQYSGVFDISYLDYQLLRVSQGHLIITKYDQIDLLTIHSYTNNIIERKEKRSMNGLKLVGFKEQHLHSLQDYVSALNMILLVNNKTNHLTGYVAPIVADWPRQIFIRKALHMQTLPNLQNYFPRELEAFLPMLGPLHLSLNSREQVLIIYHSFFEKLFHFVFGERKKLAKKPRSWRINLILELTRNG</sequence>